<proteinExistence type="inferred from homology"/>
<dbReference type="PANTHER" id="PTHR45633">
    <property type="entry name" value="60 KDA HEAT SHOCK PROTEIN, MITOCHONDRIAL"/>
    <property type="match status" value="1"/>
</dbReference>
<evidence type="ECO:0000313" key="3">
    <source>
        <dbReference type="EMBL" id="AQM32605.1"/>
    </source>
</evidence>
<comment type="similarity">
    <text evidence="1">Belongs to the chaperonin (HSP60) family.</text>
</comment>
<dbReference type="GO" id="GO:0140662">
    <property type="term" value="F:ATP-dependent protein folding chaperone"/>
    <property type="evidence" value="ECO:0007669"/>
    <property type="project" value="InterPro"/>
</dbReference>
<dbReference type="InterPro" id="IPR001844">
    <property type="entry name" value="Cpn60/GroEL"/>
</dbReference>
<dbReference type="GO" id="GO:0042026">
    <property type="term" value="P:protein refolding"/>
    <property type="evidence" value="ECO:0007669"/>
    <property type="project" value="InterPro"/>
</dbReference>
<reference evidence="3" key="1">
    <citation type="journal article" date="2017" name="ISME J.">
        <title>Novel chaperonins are prevalent in the virioplankton and demonstrate links to viral biology and ecology.</title>
        <authorList>
            <person name="Marine R.L."/>
            <person name="Nasko D.J."/>
            <person name="Wray J."/>
            <person name="Polson S.W."/>
            <person name="Wommack K.E."/>
        </authorList>
    </citation>
    <scope>NUCLEOTIDE SEQUENCE</scope>
</reference>
<dbReference type="Gene3D" id="1.10.560.10">
    <property type="entry name" value="GroEL-like equatorial domain"/>
    <property type="match status" value="1"/>
</dbReference>
<dbReference type="Gene3D" id="3.30.260.10">
    <property type="entry name" value="TCP-1-like chaperonin intermediate domain"/>
    <property type="match status" value="1"/>
</dbReference>
<dbReference type="PRINTS" id="PR00298">
    <property type="entry name" value="CHAPERONIN60"/>
</dbReference>
<sequence>MNTIGYTPKNLLFSEEAKKKLIKGITTMSKAVKSTLGPNGNTVLIESPSHTHGITVTKDGVTVAKSIDLIDPVENLAVKMMKEAADKTATSAGDGTTTAIVLTEALVLAGLEVMSNSKKMNMTEVLRQLNHLTTHVVQDLKGKSKKLNKRMLLDVATISANNDPDTGYIISEVYKQVGENGIVTVERSQSSETYAETTSGIKIDRGYLSPLFINDQKRDECVFEDVMVLVADIEISNILQIENVLKPIIQEGKKLLIISPCNNNVVNTLAANVMKNNLKICAIQPPNFGYKQHELMQDIAISVGATYFSEKTGDDLSLINYGSLGHASKIIVGRDKTVILKSDVKSSKEAIDNRVQQLRDAHNEAAKKEDKDFILERIASLTGGVGVIYVGGNTDLEQKELYDRVDDAVCAVRSALDEGILPGAGKSLAEINVMGMLGDHYSDEKHAAAMMLQTAVNTPIEQILNNAGICITDVYNGREEIGHGYNVKTQEKGDLIKMGVIDPLKVTRTALQNAVSVATTILSTNAIVTMARSYEQD</sequence>
<dbReference type="GO" id="GO:0005524">
    <property type="term" value="F:ATP binding"/>
    <property type="evidence" value="ECO:0007669"/>
    <property type="project" value="InterPro"/>
</dbReference>
<dbReference type="InterPro" id="IPR027413">
    <property type="entry name" value="GROEL-like_equatorial_sf"/>
</dbReference>
<dbReference type="Gene3D" id="3.50.7.10">
    <property type="entry name" value="GroEL"/>
    <property type="match status" value="1"/>
</dbReference>
<organism evidence="3">
    <name type="scientific">uncultured virus</name>
    <dbReference type="NCBI Taxonomy" id="340016"/>
    <lineage>
        <taxon>Viruses</taxon>
        <taxon>environmental samples</taxon>
    </lineage>
</organism>
<dbReference type="SUPFAM" id="SSF48592">
    <property type="entry name" value="GroEL equatorial domain-like"/>
    <property type="match status" value="1"/>
</dbReference>
<dbReference type="SUPFAM" id="SSF52029">
    <property type="entry name" value="GroEL apical domain-like"/>
    <property type="match status" value="1"/>
</dbReference>
<evidence type="ECO:0000256" key="2">
    <source>
        <dbReference type="ARBA" id="ARBA00023186"/>
    </source>
</evidence>
<dbReference type="SUPFAM" id="SSF54849">
    <property type="entry name" value="GroEL-intermediate domain like"/>
    <property type="match status" value="1"/>
</dbReference>
<gene>
    <name evidence="3" type="primary">GroEL</name>
</gene>
<dbReference type="FunFam" id="3.50.7.10:FF:000001">
    <property type="entry name" value="60 kDa chaperonin"/>
    <property type="match status" value="1"/>
</dbReference>
<name>A0A240F742_9VIRU</name>
<accession>A0A240F742</accession>
<evidence type="ECO:0000256" key="1">
    <source>
        <dbReference type="ARBA" id="ARBA00006607"/>
    </source>
</evidence>
<keyword evidence="2" id="KW-0143">Chaperone</keyword>
<dbReference type="Pfam" id="PF00118">
    <property type="entry name" value="Cpn60_TCP1"/>
    <property type="match status" value="1"/>
</dbReference>
<dbReference type="NCBIfam" id="NF009487">
    <property type="entry name" value="PRK12849.1"/>
    <property type="match status" value="1"/>
</dbReference>
<dbReference type="NCBIfam" id="NF000592">
    <property type="entry name" value="PRK00013.1"/>
    <property type="match status" value="1"/>
</dbReference>
<dbReference type="EMBL" id="KU595439">
    <property type="protein sequence ID" value="AQM32605.1"/>
    <property type="molecule type" value="Genomic_DNA"/>
</dbReference>
<protein>
    <submittedName>
        <fullName evidence="3">Chaperonin GroEL</fullName>
    </submittedName>
</protein>
<dbReference type="InterPro" id="IPR027409">
    <property type="entry name" value="GroEL-like_apical_dom_sf"/>
</dbReference>
<dbReference type="InterPro" id="IPR002423">
    <property type="entry name" value="Cpn60/GroEL/TCP-1"/>
</dbReference>
<dbReference type="InterPro" id="IPR027410">
    <property type="entry name" value="TCP-1-like_intermed_sf"/>
</dbReference>